<dbReference type="Pfam" id="PF04738">
    <property type="entry name" value="Lant_dehydr_N"/>
    <property type="match status" value="2"/>
</dbReference>
<evidence type="ECO:0000259" key="1">
    <source>
        <dbReference type="Pfam" id="PF04738"/>
    </source>
</evidence>
<protein>
    <submittedName>
        <fullName evidence="2">Lantibiotic dehydratase</fullName>
    </submittedName>
</protein>
<dbReference type="RefSeq" id="WP_076168855.1">
    <property type="nucleotide sequence ID" value="NZ_JBEZVB010000016.1"/>
</dbReference>
<dbReference type="OrthoDB" id="8428173at2"/>
<feature type="domain" description="Lantibiotic dehydratase N-terminal" evidence="1">
    <location>
        <begin position="77"/>
        <end position="366"/>
    </location>
</feature>
<organism evidence="2 3">
    <name type="scientific">Amycolatopsis coloradensis</name>
    <dbReference type="NCBI Taxonomy" id="76021"/>
    <lineage>
        <taxon>Bacteria</taxon>
        <taxon>Bacillati</taxon>
        <taxon>Actinomycetota</taxon>
        <taxon>Actinomycetes</taxon>
        <taxon>Pseudonocardiales</taxon>
        <taxon>Pseudonocardiaceae</taxon>
        <taxon>Amycolatopsis</taxon>
    </lineage>
</organism>
<evidence type="ECO:0000313" key="3">
    <source>
        <dbReference type="Proteomes" id="UP000187486"/>
    </source>
</evidence>
<dbReference type="STRING" id="76021.BS329_40770"/>
<accession>A0A1R0KDK8</accession>
<dbReference type="AlphaFoldDB" id="A0A1R0KDK8"/>
<name>A0A1R0KDK8_9PSEU</name>
<dbReference type="InterPro" id="IPR006827">
    <property type="entry name" value="Lant_deHydtase_N"/>
</dbReference>
<dbReference type="EMBL" id="MQUQ01000041">
    <property type="protein sequence ID" value="OLZ43066.1"/>
    <property type="molecule type" value="Genomic_DNA"/>
</dbReference>
<reference evidence="2 3" key="1">
    <citation type="submission" date="2016-01" db="EMBL/GenBank/DDBJ databases">
        <title>Amycolatopsis coloradensis genome sequencing and assembly.</title>
        <authorList>
            <person name="Mayilraj S."/>
        </authorList>
    </citation>
    <scope>NUCLEOTIDE SEQUENCE [LARGE SCALE GENOMIC DNA]</scope>
    <source>
        <strain evidence="2 3">DSM 44225</strain>
    </source>
</reference>
<gene>
    <name evidence="2" type="ORF">BS329_40770</name>
</gene>
<comment type="caution">
    <text evidence="2">The sequence shown here is derived from an EMBL/GenBank/DDBJ whole genome shotgun (WGS) entry which is preliminary data.</text>
</comment>
<keyword evidence="3" id="KW-1185">Reference proteome</keyword>
<proteinExistence type="predicted"/>
<sequence length="748" mass="82868">MVWLNEKWRLWDQFAVRGAGFPAAGVLRLAPAGLAAAADQFDAGTRLYGQAWDVFDKQFAASAVETAVELQAIASSPGFRAAVEWQNSTIWRTGVESFLAWEPSVAGRTSKPRQREELVAQYWQRFCVKNDTIGFFGPVGWGRWDESVSGVEIEPGSGLVMASNVYFAGWAVDAVARTISADPRSLNWVAPRRVPFVRVADGLAYLPGRAPQEIPRELLRVLDQCDGVRTAQAIQQDLGPGVDVAAAVAELVRRRWVVWRLDIPASARPERYLRFWLAAVGDAELREHWLARLAELERGRDRVRAATSGDLPAELGALETGFTTLTGTAATRAKNTNTAPCRGLVYSDCVRAARTRLGTDMLADLAPLDLLLTSATWLTSRLADAVLSHARRVHTDLAATGPVDLAAFWFACMPILHGSAVTEAAALRHELSCRWSRILDAPADARRVRVSSVDIADRVRDAFGETVPGWGMARYLSPDVFVVTGDDAGMVLGELHVASNTLGASLFVNQHPARDELLAETEADFPGPRLLPMLPKEHRSRLSARIRYSLDRPEDYYVALVDHTVDPKRGRTVLSADVRVEARGDRLVAVLPDHAEFDVLDVFGHVLTTLAMDLFRIMPDADHSPRVTVDRLVVARESWSIPVGEMAFVAEKSEARRFVRGRRWRNALGLPRFVFVVSPEEPRPFYVDFDAPVYVNIFAKAVRRLERQDPAGRLLITEMLPTPEQAWLTDDAGNRYSAELRFVAVRAE</sequence>
<evidence type="ECO:0000313" key="2">
    <source>
        <dbReference type="EMBL" id="OLZ43066.1"/>
    </source>
</evidence>
<feature type="domain" description="Lantibiotic dehydratase N-terminal" evidence="1">
    <location>
        <begin position="443"/>
        <end position="697"/>
    </location>
</feature>
<dbReference type="Proteomes" id="UP000187486">
    <property type="component" value="Unassembled WGS sequence"/>
</dbReference>